<dbReference type="AlphaFoldDB" id="A0A0G0CP83"/>
<dbReference type="InterPro" id="IPR001126">
    <property type="entry name" value="UmuC"/>
</dbReference>
<evidence type="ECO:0000313" key="3">
    <source>
        <dbReference type="EMBL" id="KKP45187.1"/>
    </source>
</evidence>
<protein>
    <submittedName>
        <fullName evidence="3">Nucleotidyltransferase/DNA polymerase involved in DNA repair</fullName>
    </submittedName>
</protein>
<dbReference type="Gene3D" id="3.40.1170.60">
    <property type="match status" value="1"/>
</dbReference>
<dbReference type="SUPFAM" id="SSF56672">
    <property type="entry name" value="DNA/RNA polymerases"/>
    <property type="match status" value="1"/>
</dbReference>
<dbReference type="InterPro" id="IPR043502">
    <property type="entry name" value="DNA/RNA_pol_sf"/>
</dbReference>
<accession>A0A0G0CP83</accession>
<dbReference type="Pfam" id="PF11799">
    <property type="entry name" value="IMS_C"/>
    <property type="match status" value="1"/>
</dbReference>
<dbReference type="PANTHER" id="PTHR11076:SF33">
    <property type="entry name" value="DNA POLYMERASE KAPPA"/>
    <property type="match status" value="1"/>
</dbReference>
<comment type="caution">
    <text evidence="3">The sequence shown here is derived from an EMBL/GenBank/DDBJ whole genome shotgun (WGS) entry which is preliminary data.</text>
</comment>
<dbReference type="GO" id="GO:0009432">
    <property type="term" value="P:SOS response"/>
    <property type="evidence" value="ECO:0007669"/>
    <property type="project" value="TreeGrafter"/>
</dbReference>
<name>A0A0G0CP83_9BACT</name>
<feature type="domain" description="UmuC" evidence="2">
    <location>
        <begin position="10"/>
        <end position="189"/>
    </location>
</feature>
<proteinExistence type="inferred from homology"/>
<organism evidence="3 4">
    <name type="scientific">Candidatus Woesebacteria bacterium GW2011_GWB1_33_22</name>
    <dbReference type="NCBI Taxonomy" id="1618566"/>
    <lineage>
        <taxon>Bacteria</taxon>
        <taxon>Candidatus Woeseibacteriota</taxon>
    </lineage>
</organism>
<keyword evidence="3" id="KW-0808">Transferase</keyword>
<dbReference type="GO" id="GO:0003887">
    <property type="term" value="F:DNA-directed DNA polymerase activity"/>
    <property type="evidence" value="ECO:0007669"/>
    <property type="project" value="TreeGrafter"/>
</dbReference>
<dbReference type="EMBL" id="LBOW01000002">
    <property type="protein sequence ID" value="KKP45187.1"/>
    <property type="molecule type" value="Genomic_DNA"/>
</dbReference>
<dbReference type="Proteomes" id="UP000034778">
    <property type="component" value="Unassembled WGS sequence"/>
</dbReference>
<dbReference type="InterPro" id="IPR043128">
    <property type="entry name" value="Rev_trsase/Diguanyl_cyclase"/>
</dbReference>
<dbReference type="STRING" id="1618566.UR35_C0002G0020"/>
<reference evidence="3 4" key="1">
    <citation type="journal article" date="2015" name="Nature">
        <title>rRNA introns, odd ribosomes, and small enigmatic genomes across a large radiation of phyla.</title>
        <authorList>
            <person name="Brown C.T."/>
            <person name="Hug L.A."/>
            <person name="Thomas B.C."/>
            <person name="Sharon I."/>
            <person name="Castelle C.J."/>
            <person name="Singh A."/>
            <person name="Wilkins M.J."/>
            <person name="Williams K.H."/>
            <person name="Banfield J.F."/>
        </authorList>
    </citation>
    <scope>NUCLEOTIDE SEQUENCE [LARGE SCALE GENOMIC DNA]</scope>
</reference>
<dbReference type="InterPro" id="IPR017961">
    <property type="entry name" value="DNA_pol_Y-fam_little_finger"/>
</dbReference>
<dbReference type="GO" id="GO:0006281">
    <property type="term" value="P:DNA repair"/>
    <property type="evidence" value="ECO:0007669"/>
    <property type="project" value="InterPro"/>
</dbReference>
<dbReference type="Pfam" id="PF00817">
    <property type="entry name" value="IMS"/>
    <property type="match status" value="1"/>
</dbReference>
<comment type="similarity">
    <text evidence="1">Belongs to the DNA polymerase type-Y family.</text>
</comment>
<evidence type="ECO:0000256" key="1">
    <source>
        <dbReference type="ARBA" id="ARBA00010945"/>
    </source>
</evidence>
<dbReference type="Gene3D" id="3.30.70.270">
    <property type="match status" value="1"/>
</dbReference>
<dbReference type="GO" id="GO:0042276">
    <property type="term" value="P:error-prone translesion synthesis"/>
    <property type="evidence" value="ECO:0007669"/>
    <property type="project" value="TreeGrafter"/>
</dbReference>
<evidence type="ECO:0000259" key="2">
    <source>
        <dbReference type="PROSITE" id="PS50173"/>
    </source>
</evidence>
<dbReference type="GO" id="GO:0003684">
    <property type="term" value="F:damaged DNA binding"/>
    <property type="evidence" value="ECO:0007669"/>
    <property type="project" value="InterPro"/>
</dbReference>
<gene>
    <name evidence="3" type="ORF">UR35_C0002G0020</name>
</gene>
<evidence type="ECO:0000313" key="4">
    <source>
        <dbReference type="Proteomes" id="UP000034778"/>
    </source>
</evidence>
<dbReference type="GO" id="GO:0005829">
    <property type="term" value="C:cytosol"/>
    <property type="evidence" value="ECO:0007669"/>
    <property type="project" value="TreeGrafter"/>
</dbReference>
<dbReference type="PANTHER" id="PTHR11076">
    <property type="entry name" value="DNA REPAIR POLYMERASE UMUC / TRANSFERASE FAMILY MEMBER"/>
    <property type="match status" value="1"/>
</dbReference>
<sequence>MEFNGNLPNIIHLDINSCFATIEQQANPLLHDKPVVVCAYTTPFGCILAVSVTAKKLGIKTGMRVMDAKKIYPKIITLLPDPAKYRFVHKKIFKILKNYSVKVIPKSIDEFVFALPLKVEPYKVSLEIKEKIKKDVGEYITISIGISTNRYLAKVASNLIKPDGLSEINKSNYLDVYSKLKLTDLTGIKIGNSVRLRMYGIKTVLDFYNAPVWKLRLVFGGIVGLYWFRRVHGFEIDSFRSKRGMIGNSYAPPPNMANEASSIISKLCEKTGFRLRNYNLKASGVHLALQDRNGNFWHMSRKLKRDIFETSDINFEIKNLFKFSPIKTNFRNIAISTFSFNKLNNLQLEIFEDSQKRKNLTTAIDQINKKWGLYTIHAGSINMDSKVVQDRISFGQF</sequence>
<dbReference type="PROSITE" id="PS50173">
    <property type="entry name" value="UMUC"/>
    <property type="match status" value="1"/>
</dbReference>
<dbReference type="InterPro" id="IPR050116">
    <property type="entry name" value="DNA_polymerase-Y"/>
</dbReference>